<dbReference type="PANTHER" id="PTHR43712:SF1">
    <property type="entry name" value="HYPOTHETICAL O-METHYLTRANSFERASE (EUROFUNG)-RELATED"/>
    <property type="match status" value="1"/>
</dbReference>
<dbReference type="RefSeq" id="XP_013329115.1">
    <property type="nucleotide sequence ID" value="XM_013473661.1"/>
</dbReference>
<gene>
    <name evidence="5" type="ORF">T310_3465</name>
</gene>
<evidence type="ECO:0000256" key="2">
    <source>
        <dbReference type="ARBA" id="ARBA00022679"/>
    </source>
</evidence>
<keyword evidence="6" id="KW-1185">Reference proteome</keyword>
<keyword evidence="3" id="KW-0949">S-adenosyl-L-methionine</keyword>
<evidence type="ECO:0000256" key="3">
    <source>
        <dbReference type="ARBA" id="ARBA00022691"/>
    </source>
</evidence>
<organism evidence="5 6">
    <name type="scientific">Rasamsonia emersonii (strain ATCC 16479 / CBS 393.64 / IMI 116815)</name>
    <dbReference type="NCBI Taxonomy" id="1408163"/>
    <lineage>
        <taxon>Eukaryota</taxon>
        <taxon>Fungi</taxon>
        <taxon>Dikarya</taxon>
        <taxon>Ascomycota</taxon>
        <taxon>Pezizomycotina</taxon>
        <taxon>Eurotiomycetes</taxon>
        <taxon>Eurotiomycetidae</taxon>
        <taxon>Eurotiales</taxon>
        <taxon>Trichocomaceae</taxon>
        <taxon>Rasamsonia</taxon>
    </lineage>
</organism>
<dbReference type="InterPro" id="IPR001077">
    <property type="entry name" value="COMT_C"/>
</dbReference>
<dbReference type="InterPro" id="IPR036390">
    <property type="entry name" value="WH_DNA-bd_sf"/>
</dbReference>
<feature type="domain" description="O-methyltransferase C-terminal" evidence="4">
    <location>
        <begin position="218"/>
        <end position="380"/>
    </location>
</feature>
<dbReference type="InterPro" id="IPR029063">
    <property type="entry name" value="SAM-dependent_MTases_sf"/>
</dbReference>
<dbReference type="STRING" id="1408163.A0A0F4YXZ0"/>
<dbReference type="Proteomes" id="UP000053958">
    <property type="component" value="Unassembled WGS sequence"/>
</dbReference>
<proteinExistence type="predicted"/>
<dbReference type="OrthoDB" id="1535081at2759"/>
<dbReference type="AlphaFoldDB" id="A0A0F4YXZ0"/>
<protein>
    <submittedName>
        <fullName evidence="5">O-methyltransferase</fullName>
    </submittedName>
</protein>
<evidence type="ECO:0000313" key="5">
    <source>
        <dbReference type="EMBL" id="KKA22503.1"/>
    </source>
</evidence>
<dbReference type="SUPFAM" id="SSF53335">
    <property type="entry name" value="S-adenosyl-L-methionine-dependent methyltransferases"/>
    <property type="match status" value="1"/>
</dbReference>
<dbReference type="GO" id="GO:0032259">
    <property type="term" value="P:methylation"/>
    <property type="evidence" value="ECO:0007669"/>
    <property type="project" value="UniProtKB-KW"/>
</dbReference>
<evidence type="ECO:0000256" key="1">
    <source>
        <dbReference type="ARBA" id="ARBA00022603"/>
    </source>
</evidence>
<dbReference type="InterPro" id="IPR036388">
    <property type="entry name" value="WH-like_DNA-bd_sf"/>
</dbReference>
<dbReference type="PROSITE" id="PS51683">
    <property type="entry name" value="SAM_OMT_II"/>
    <property type="match status" value="1"/>
</dbReference>
<dbReference type="InterPro" id="IPR016461">
    <property type="entry name" value="COMT-like"/>
</dbReference>
<evidence type="ECO:0000259" key="4">
    <source>
        <dbReference type="Pfam" id="PF00891"/>
    </source>
</evidence>
<name>A0A0F4YXZ0_RASE3</name>
<dbReference type="Pfam" id="PF00891">
    <property type="entry name" value="Methyltransf_2"/>
    <property type="match status" value="1"/>
</dbReference>
<keyword evidence="2 5" id="KW-0808">Transferase</keyword>
<dbReference type="GeneID" id="25315814"/>
<dbReference type="PANTHER" id="PTHR43712">
    <property type="entry name" value="PUTATIVE (AFU_ORTHOLOGUE AFUA_4G14580)-RELATED"/>
    <property type="match status" value="1"/>
</dbReference>
<comment type="caution">
    <text evidence="5">The sequence shown here is derived from an EMBL/GenBank/DDBJ whole genome shotgun (WGS) entry which is preliminary data.</text>
</comment>
<sequence>MATPEHIQTLLADINRAAETYTPSAGGERWSTSSSRHKLLTAARKLVAALEDSEEEVWRFVLQPGAHACAIAAWQCRLLAPWPKERMTVAELAGHANMDAILANRIMRALQHYGIFAEVEEEVYEHNALSTRLSTPPFNQSAMPMAVRIREIAKLPEYLAHIAYRNPGADPTQPSLFQWANNTDVEFFHWMQTQSDLLAKFNASMAKSIDTERAAGDGKSVLDIYPFEQVLADAAPEETLVVDVGGGYGHLLREMRSQWPQLKGKMVLEDLPETVKGAVVTENVEIRPYDFFKEEQPVKGARLYILRHVLHDWPDHACRTILKNTIPALVQGRSKILIVEIVLPPTNASVWGSLMDINMMKYGGMGRKERQWRELLASVGLEIVKIWPPVTNDSVMEVVPKEWL</sequence>
<evidence type="ECO:0000313" key="6">
    <source>
        <dbReference type="Proteomes" id="UP000053958"/>
    </source>
</evidence>
<dbReference type="Gene3D" id="1.10.10.10">
    <property type="entry name" value="Winged helix-like DNA-binding domain superfamily/Winged helix DNA-binding domain"/>
    <property type="match status" value="1"/>
</dbReference>
<reference evidence="5 6" key="1">
    <citation type="submission" date="2015-04" db="EMBL/GenBank/DDBJ databases">
        <authorList>
            <person name="Heijne W.H."/>
            <person name="Fedorova N.D."/>
            <person name="Nierman W.C."/>
            <person name="Vollebregt A.W."/>
            <person name="Zhao Z."/>
            <person name="Wu L."/>
            <person name="Kumar M."/>
            <person name="Stam H."/>
            <person name="van den Berg M.A."/>
            <person name="Pel H.J."/>
        </authorList>
    </citation>
    <scope>NUCLEOTIDE SEQUENCE [LARGE SCALE GENOMIC DNA]</scope>
    <source>
        <strain evidence="5 6">CBS 393.64</strain>
    </source>
</reference>
<dbReference type="EMBL" id="LASV01000140">
    <property type="protein sequence ID" value="KKA22503.1"/>
    <property type="molecule type" value="Genomic_DNA"/>
</dbReference>
<accession>A0A0F4YXZ0</accession>
<keyword evidence="1 5" id="KW-0489">Methyltransferase</keyword>
<dbReference type="Gene3D" id="3.40.50.150">
    <property type="entry name" value="Vaccinia Virus protein VP39"/>
    <property type="match status" value="1"/>
</dbReference>
<dbReference type="SUPFAM" id="SSF46785">
    <property type="entry name" value="Winged helix' DNA-binding domain"/>
    <property type="match status" value="1"/>
</dbReference>
<dbReference type="GO" id="GO:0008171">
    <property type="term" value="F:O-methyltransferase activity"/>
    <property type="evidence" value="ECO:0007669"/>
    <property type="project" value="InterPro"/>
</dbReference>